<comment type="similarity">
    <text evidence="6">Belongs to the DNA photolyase family.</text>
</comment>
<gene>
    <name evidence="8" type="ORF">BHE16_09625</name>
</gene>
<dbReference type="PRINTS" id="PR00147">
    <property type="entry name" value="DNAPHOTLYASE"/>
</dbReference>
<dbReference type="InterPro" id="IPR014729">
    <property type="entry name" value="Rossmann-like_a/b/a_fold"/>
</dbReference>
<dbReference type="InterPro" id="IPR002081">
    <property type="entry name" value="Cryptochrome/DNA_photolyase_1"/>
</dbReference>
<dbReference type="PROSITE" id="PS51645">
    <property type="entry name" value="PHR_CRY_ALPHA_BETA"/>
    <property type="match status" value="1"/>
</dbReference>
<dbReference type="Gene3D" id="3.40.50.620">
    <property type="entry name" value="HUPs"/>
    <property type="match status" value="1"/>
</dbReference>
<dbReference type="PANTHER" id="PTHR11455">
    <property type="entry name" value="CRYPTOCHROME"/>
    <property type="match status" value="1"/>
</dbReference>
<dbReference type="InterPro" id="IPR018394">
    <property type="entry name" value="DNA_photolyase_1_CS_C"/>
</dbReference>
<dbReference type="OrthoDB" id="9772484at2"/>
<evidence type="ECO:0000256" key="3">
    <source>
        <dbReference type="ARBA" id="ARBA00022991"/>
    </source>
</evidence>
<dbReference type="Gene3D" id="1.10.579.10">
    <property type="entry name" value="DNA Cyclobutane Dipyrimidine Photolyase, subunit A, domain 3"/>
    <property type="match status" value="1"/>
</dbReference>
<feature type="binding site" evidence="4">
    <location>
        <begin position="367"/>
        <end position="369"/>
    </location>
    <ligand>
        <name>FAD</name>
        <dbReference type="ChEBI" id="CHEBI:57692"/>
    </ligand>
</feature>
<dbReference type="GO" id="GO:0009416">
    <property type="term" value="P:response to light stimulus"/>
    <property type="evidence" value="ECO:0007669"/>
    <property type="project" value="TreeGrafter"/>
</dbReference>
<dbReference type="PANTHER" id="PTHR11455:SF9">
    <property type="entry name" value="CRYPTOCHROME CIRCADIAN CLOCK 5 ISOFORM X1"/>
    <property type="match status" value="1"/>
</dbReference>
<accession>A0A1L2ZPA5</accession>
<dbReference type="InterPro" id="IPR006050">
    <property type="entry name" value="DNA_photolyase_N"/>
</dbReference>
<dbReference type="PROSITE" id="PS00691">
    <property type="entry name" value="DNA_PHOTOLYASES_1_2"/>
    <property type="match status" value="1"/>
</dbReference>
<dbReference type="Gene3D" id="1.25.40.80">
    <property type="match status" value="1"/>
</dbReference>
<protein>
    <submittedName>
        <fullName evidence="8">Deoxyribodipyrimidine photolyase</fullName>
    </submittedName>
</protein>
<dbReference type="KEGG" id="nae:BHE16_09625"/>
<dbReference type="GO" id="GO:0071949">
    <property type="term" value="F:FAD binding"/>
    <property type="evidence" value="ECO:0007669"/>
    <property type="project" value="TreeGrafter"/>
</dbReference>
<dbReference type="RefSeq" id="WP_071894673.1">
    <property type="nucleotide sequence ID" value="NZ_CP018135.1"/>
</dbReference>
<feature type="binding site" evidence="4">
    <location>
        <position position="266"/>
    </location>
    <ligand>
        <name>FAD</name>
        <dbReference type="ChEBI" id="CHEBI:57692"/>
    </ligand>
</feature>
<reference evidence="8 9" key="1">
    <citation type="submission" date="2016-11" db="EMBL/GenBank/DDBJ databases">
        <title>Genome sequencing of Zhihengliuella aestuarii B18 antagonistic to Plasmodiophora brassicae.</title>
        <authorList>
            <person name="Luo Y."/>
        </authorList>
    </citation>
    <scope>NUCLEOTIDE SEQUENCE [LARGE SCALE GENOMIC DNA]</scope>
    <source>
        <strain evidence="8 9">B18</strain>
    </source>
</reference>
<dbReference type="GO" id="GO:0003677">
    <property type="term" value="F:DNA binding"/>
    <property type="evidence" value="ECO:0007669"/>
    <property type="project" value="TreeGrafter"/>
</dbReference>
<dbReference type="InterPro" id="IPR005101">
    <property type="entry name" value="Cryptochr/Photolyase_FAD-bd"/>
</dbReference>
<proteinExistence type="inferred from homology"/>
<dbReference type="GO" id="GO:0003904">
    <property type="term" value="F:deoxyribodipyrimidine photo-lyase activity"/>
    <property type="evidence" value="ECO:0007669"/>
    <property type="project" value="TreeGrafter"/>
</dbReference>
<dbReference type="Proteomes" id="UP000183530">
    <property type="component" value="Chromosome"/>
</dbReference>
<evidence type="ECO:0000256" key="1">
    <source>
        <dbReference type="ARBA" id="ARBA00022630"/>
    </source>
</evidence>
<dbReference type="EMBL" id="CP018135">
    <property type="protein sequence ID" value="APF41204.1"/>
    <property type="molecule type" value="Genomic_DNA"/>
</dbReference>
<dbReference type="SUPFAM" id="SSF52425">
    <property type="entry name" value="Cryptochrome/photolyase, N-terminal domain"/>
    <property type="match status" value="1"/>
</dbReference>
<evidence type="ECO:0000313" key="9">
    <source>
        <dbReference type="Proteomes" id="UP000183530"/>
    </source>
</evidence>
<evidence type="ECO:0000313" key="8">
    <source>
        <dbReference type="EMBL" id="APF41204.1"/>
    </source>
</evidence>
<dbReference type="Pfam" id="PF00875">
    <property type="entry name" value="DNA_photolyase"/>
    <property type="match status" value="1"/>
</dbReference>
<evidence type="ECO:0000256" key="4">
    <source>
        <dbReference type="PIRSR" id="PIRSR602081-1"/>
    </source>
</evidence>
<keyword evidence="9" id="KW-1185">Reference proteome</keyword>
<feature type="binding site" evidence="4">
    <location>
        <begin position="235"/>
        <end position="239"/>
    </location>
    <ligand>
        <name>FAD</name>
        <dbReference type="ChEBI" id="CHEBI:57692"/>
    </ligand>
</feature>
<evidence type="ECO:0000256" key="6">
    <source>
        <dbReference type="RuleBase" id="RU004182"/>
    </source>
</evidence>
<dbReference type="Pfam" id="PF03441">
    <property type="entry name" value="FAD_binding_7"/>
    <property type="match status" value="1"/>
</dbReference>
<evidence type="ECO:0000256" key="5">
    <source>
        <dbReference type="PIRSR" id="PIRSR602081-2"/>
    </source>
</evidence>
<sequence length="442" mass="50426">MVAITWFRDDLRLADNAALSAAAKDPDGIVALYVLDDETAEVRPLGSAARWWLHESLQQLERSLATYSIPLILRRGPAEQVLTEVVSEVGATAVHWNRRYGAARALDARLKESLTARGITAHSYPGNLLFEPWTVANSSGDPYAVYSAFWRACLSSPEPDHPLPIPTTLIPGGQQPYSEDLTAWNLQPVTPRWWNGFHDRWVPGEAKALEKLTHFLERAVTRYHEERDFPARSATSELSPHLRFGEISPRTIWHISRAANQEVEVFLSELGWREFAWHTAYAFPDLHQRSLNQKYQDFPWRKGAGDEVQAWQRGNTGYGIVDAGMRELWQTGFMHNRVRMVAASFLTKNLLVDWRVGEEWFWDTLVDADEASNPFNWQWVAGCGRDASPYFRIFNPQTQQKKFDHDGLYVNCWAPESANLEPVVDLSHSRSEALAAYESIRH</sequence>
<dbReference type="GO" id="GO:0006950">
    <property type="term" value="P:response to stress"/>
    <property type="evidence" value="ECO:0007669"/>
    <property type="project" value="UniProtKB-ARBA"/>
</dbReference>
<organism evidence="8 9">
    <name type="scientific">Neomicrococcus aestuarii</name>
    <dbReference type="NCBI Taxonomy" id="556325"/>
    <lineage>
        <taxon>Bacteria</taxon>
        <taxon>Bacillati</taxon>
        <taxon>Actinomycetota</taxon>
        <taxon>Actinomycetes</taxon>
        <taxon>Micrococcales</taxon>
        <taxon>Micrococcaceae</taxon>
        <taxon>Neomicrococcus</taxon>
    </lineage>
</organism>
<dbReference type="AlphaFoldDB" id="A0A1L2ZPA5"/>
<comment type="cofactor">
    <cofactor evidence="4">
        <name>FAD</name>
        <dbReference type="ChEBI" id="CHEBI:57692"/>
    </cofactor>
    <text evidence="4">Binds 1 FAD per subunit.</text>
</comment>
<dbReference type="STRING" id="556325.BHE16_09625"/>
<dbReference type="SUPFAM" id="SSF48173">
    <property type="entry name" value="Cryptochrome/photolyase FAD-binding domain"/>
    <property type="match status" value="1"/>
</dbReference>
<dbReference type="InterPro" id="IPR036134">
    <property type="entry name" value="Crypto/Photolyase_FAD-like_sf"/>
</dbReference>
<feature type="site" description="Electron transfer via tryptophanyl radical" evidence="5">
    <location>
        <position position="377"/>
    </location>
</feature>
<feature type="binding site" evidence="4">
    <location>
        <position position="223"/>
    </location>
    <ligand>
        <name>FAD</name>
        <dbReference type="ChEBI" id="CHEBI:57692"/>
    </ligand>
</feature>
<feature type="site" description="Electron transfer via tryptophanyl radical" evidence="5">
    <location>
        <position position="300"/>
    </location>
</feature>
<keyword evidence="8" id="KW-0456">Lyase</keyword>
<dbReference type="InterPro" id="IPR036155">
    <property type="entry name" value="Crypto/Photolyase_N_sf"/>
</dbReference>
<evidence type="ECO:0000256" key="2">
    <source>
        <dbReference type="ARBA" id="ARBA00022827"/>
    </source>
</evidence>
<feature type="site" description="Electron transfer via tryptophanyl radical" evidence="5">
    <location>
        <position position="354"/>
    </location>
</feature>
<evidence type="ECO:0000259" key="7">
    <source>
        <dbReference type="PROSITE" id="PS51645"/>
    </source>
</evidence>
<dbReference type="GO" id="GO:0006139">
    <property type="term" value="P:nucleobase-containing compound metabolic process"/>
    <property type="evidence" value="ECO:0007669"/>
    <property type="project" value="UniProtKB-ARBA"/>
</dbReference>
<name>A0A1L2ZPA5_9MICC</name>
<keyword evidence="2 4" id="KW-0274">FAD</keyword>
<keyword evidence="3 6" id="KW-0157">Chromophore</keyword>
<keyword evidence="1 4" id="KW-0285">Flavoprotein</keyword>
<feature type="domain" description="Photolyase/cryptochrome alpha/beta" evidence="7">
    <location>
        <begin position="1"/>
        <end position="129"/>
    </location>
</feature>